<dbReference type="HOGENOM" id="CLU_3042815_0_0_9"/>
<dbReference type="AlphaFoldDB" id="H5Y297"/>
<name>H5Y297_9FIRM</name>
<evidence type="ECO:0000313" key="2">
    <source>
        <dbReference type="EMBL" id="EHQ88445.1"/>
    </source>
</evidence>
<evidence type="ECO:0000256" key="1">
    <source>
        <dbReference type="SAM" id="Phobius"/>
    </source>
</evidence>
<evidence type="ECO:0000313" key="3">
    <source>
        <dbReference type="Proteomes" id="UP000005104"/>
    </source>
</evidence>
<feature type="transmembrane region" description="Helical" evidence="1">
    <location>
        <begin position="28"/>
        <end position="45"/>
    </location>
</feature>
<protein>
    <submittedName>
        <fullName evidence="2">Uncharacterized protein</fullName>
    </submittedName>
</protein>
<dbReference type="STRING" id="768710.DesyoDRAFT_1279"/>
<sequence>MEPTTLTLPAINIVPYLNMFTSWLTENLPTLLSAAGGIALVGFAFRKAKSFLFG</sequence>
<organism evidence="2 3">
    <name type="scientific">Desulfosporosinus youngiae DSM 17734</name>
    <dbReference type="NCBI Taxonomy" id="768710"/>
    <lineage>
        <taxon>Bacteria</taxon>
        <taxon>Bacillati</taxon>
        <taxon>Bacillota</taxon>
        <taxon>Clostridia</taxon>
        <taxon>Eubacteriales</taxon>
        <taxon>Desulfitobacteriaceae</taxon>
        <taxon>Desulfosporosinus</taxon>
    </lineage>
</organism>
<gene>
    <name evidence="2" type="ORF">DesyoDRAFT_1279</name>
</gene>
<dbReference type="RefSeq" id="WP_007780834.1">
    <property type="nucleotide sequence ID" value="NZ_CM001441.1"/>
</dbReference>
<dbReference type="EMBL" id="CM001441">
    <property type="protein sequence ID" value="EHQ88445.1"/>
    <property type="molecule type" value="Genomic_DNA"/>
</dbReference>
<accession>H5Y297</accession>
<reference evidence="2 3" key="1">
    <citation type="submission" date="2011-11" db="EMBL/GenBank/DDBJ databases">
        <title>The Noncontiguous Finished genome of Desulfosporosinus youngiae DSM 17734.</title>
        <authorList>
            <consortium name="US DOE Joint Genome Institute (JGI-PGF)"/>
            <person name="Lucas S."/>
            <person name="Han J."/>
            <person name="Lapidus A."/>
            <person name="Cheng J.-F."/>
            <person name="Goodwin L."/>
            <person name="Pitluck S."/>
            <person name="Peters L."/>
            <person name="Ovchinnikova G."/>
            <person name="Lu M."/>
            <person name="Land M.L."/>
            <person name="Hauser L."/>
            <person name="Pester M."/>
            <person name="Spring S."/>
            <person name="Ollivier B."/>
            <person name="Rattei T."/>
            <person name="Klenk H.-P."/>
            <person name="Wagner M."/>
            <person name="Loy A."/>
            <person name="Woyke T.J."/>
        </authorList>
    </citation>
    <scope>NUCLEOTIDE SEQUENCE [LARGE SCALE GENOMIC DNA]</scope>
    <source>
        <strain evidence="2 3">DSM 17734</strain>
    </source>
</reference>
<keyword evidence="1" id="KW-0472">Membrane</keyword>
<dbReference type="Proteomes" id="UP000005104">
    <property type="component" value="Chromosome"/>
</dbReference>
<keyword evidence="1" id="KW-0812">Transmembrane</keyword>
<keyword evidence="3" id="KW-1185">Reference proteome</keyword>
<proteinExistence type="predicted"/>
<keyword evidence="1" id="KW-1133">Transmembrane helix</keyword>